<dbReference type="InterPro" id="IPR007110">
    <property type="entry name" value="Ig-like_dom"/>
</dbReference>
<reference evidence="3" key="1">
    <citation type="submission" date="2023-03" db="EMBL/GenBank/DDBJ databases">
        <title>Emydomyces testavorans Genome Sequence.</title>
        <authorList>
            <person name="Hoyer L."/>
        </authorList>
    </citation>
    <scope>NUCLEOTIDE SEQUENCE</scope>
    <source>
        <strain evidence="3">16-2883</strain>
    </source>
</reference>
<protein>
    <recommendedName>
        <fullName evidence="2">Ig-like domain-containing protein</fullName>
    </recommendedName>
</protein>
<feature type="domain" description="Ig-like" evidence="2">
    <location>
        <begin position="145"/>
        <end position="255"/>
    </location>
</feature>
<keyword evidence="1" id="KW-0472">Membrane</keyword>
<gene>
    <name evidence="3" type="ORF">PRK78_004809</name>
</gene>
<dbReference type="EMBL" id="CP120629">
    <property type="protein sequence ID" value="WEW59339.1"/>
    <property type="molecule type" value="Genomic_DNA"/>
</dbReference>
<evidence type="ECO:0000313" key="4">
    <source>
        <dbReference type="Proteomes" id="UP001219355"/>
    </source>
</evidence>
<evidence type="ECO:0000256" key="1">
    <source>
        <dbReference type="SAM" id="Phobius"/>
    </source>
</evidence>
<keyword evidence="1" id="KW-1133">Transmembrane helix</keyword>
<accession>A0AAF0IM15</accession>
<evidence type="ECO:0000313" key="3">
    <source>
        <dbReference type="EMBL" id="WEW59339.1"/>
    </source>
</evidence>
<feature type="transmembrane region" description="Helical" evidence="1">
    <location>
        <begin position="162"/>
        <end position="189"/>
    </location>
</feature>
<proteinExistence type="predicted"/>
<name>A0AAF0IM15_9EURO</name>
<evidence type="ECO:0000259" key="2">
    <source>
        <dbReference type="PROSITE" id="PS50835"/>
    </source>
</evidence>
<keyword evidence="4" id="KW-1185">Reference proteome</keyword>
<dbReference type="PROSITE" id="PS50835">
    <property type="entry name" value="IG_LIKE"/>
    <property type="match status" value="1"/>
</dbReference>
<sequence length="255" mass="27452">MPSGTEAEFSATFYNGEYIPLSWSGWGSRWLESYLNEVSINDLWVASYNYFEEPYKNFNVSQPGSYIWQVNISESMLSKTPKYVFQFKSPASPQVAYDPKSKHLSSPAVVILKDASQPSPTLALTASSTSPTTTITTATATRLVPTPSKTSKPKTAFDPGSIVGITVGCIAIGLSLIALSAYGVLWFVLDRKAATARRQRRMQWPSQPGVCESQGCTVVGSSAPTTLEAKVNRSLRDGDAGTTACAVGSANMHVS</sequence>
<keyword evidence="1" id="KW-0812">Transmembrane</keyword>
<dbReference type="Proteomes" id="UP001219355">
    <property type="component" value="Chromosome 3"/>
</dbReference>
<dbReference type="AlphaFoldDB" id="A0AAF0IM15"/>
<organism evidence="3 4">
    <name type="scientific">Emydomyces testavorans</name>
    <dbReference type="NCBI Taxonomy" id="2070801"/>
    <lineage>
        <taxon>Eukaryota</taxon>
        <taxon>Fungi</taxon>
        <taxon>Dikarya</taxon>
        <taxon>Ascomycota</taxon>
        <taxon>Pezizomycotina</taxon>
        <taxon>Eurotiomycetes</taxon>
        <taxon>Eurotiomycetidae</taxon>
        <taxon>Onygenales</taxon>
        <taxon>Nannizziopsiaceae</taxon>
        <taxon>Emydomyces</taxon>
    </lineage>
</organism>